<comment type="caution">
    <text evidence="1">The sequence shown here is derived from an EMBL/GenBank/DDBJ whole genome shotgun (WGS) entry which is preliminary data.</text>
</comment>
<keyword evidence="2" id="KW-1185">Reference proteome</keyword>
<sequence>MTVPLDRQKNIADVAPRVRQQLGLGSAATQGTDNFATAAQGVKADNAFPRDEYAIFDTVVDMPDIEVLPSIDFIRVNGYYAAGDGGGGSYVRTENEPMHAGKFQTADGSWWELALSSLNFQGKDVLPAVGVAYIIDQTYQIDAADENYILNGGFNVWHEGYMPTSLSENTNAMILAQWRAETVGTGTSINSIQKISGASGGLRFNAVFGVGNGLAYVRQNILGVRQFSGKQFTSVIDIEVDVACVMDFYVRMRINASDASVDRPLVVDTNELAISPGRKLVAVTFNCPDVSSYIGVENFQNSLEYAFRIQGSSKTVNVKVYGATVTSGRKLRAPTRATYIETLTGEDACFEVGVAQINGFTASSGQKRLFTQYRSKKIRTPAVTVYDMAGTAGRVSTYDSAGTRTDGVAPSSVISDDFGVGVVLITSTACGIAFRYAANAYP</sequence>
<gene>
    <name evidence="1" type="ORF">AGR7A_Lc120594</name>
</gene>
<name>A0A1S7TYB9_9HYPH</name>
<proteinExistence type="predicted"/>
<evidence type="ECO:0000313" key="2">
    <source>
        <dbReference type="Proteomes" id="UP000192140"/>
    </source>
</evidence>
<reference evidence="1" key="1">
    <citation type="submission" date="2016-01" db="EMBL/GenBank/DDBJ databases">
        <authorList>
            <person name="Regsiter A."/>
            <person name="william w."/>
        </authorList>
    </citation>
    <scope>NUCLEOTIDE SEQUENCE</scope>
    <source>
        <strain evidence="1">NCPPB 1641</strain>
    </source>
</reference>
<dbReference type="EMBL" id="FCNP01000033">
    <property type="protein sequence ID" value="CVI59566.1"/>
    <property type="molecule type" value="Genomic_DNA"/>
</dbReference>
<organism evidence="1 2">
    <name type="scientific">Agrobacterium deltaense NCPPB 1641</name>
    <dbReference type="NCBI Taxonomy" id="1183425"/>
    <lineage>
        <taxon>Bacteria</taxon>
        <taxon>Pseudomonadati</taxon>
        <taxon>Pseudomonadota</taxon>
        <taxon>Alphaproteobacteria</taxon>
        <taxon>Hyphomicrobiales</taxon>
        <taxon>Rhizobiaceae</taxon>
        <taxon>Rhizobium/Agrobacterium group</taxon>
        <taxon>Agrobacterium</taxon>
    </lineage>
</organism>
<dbReference type="Proteomes" id="UP000192140">
    <property type="component" value="Unassembled WGS sequence"/>
</dbReference>
<accession>A0A1S7TYB9</accession>
<evidence type="ECO:0000313" key="1">
    <source>
        <dbReference type="EMBL" id="CVI59566.1"/>
    </source>
</evidence>
<dbReference type="RefSeq" id="WP_080854318.1">
    <property type="nucleotide sequence ID" value="NZ_LT009776.1"/>
</dbReference>
<dbReference type="AlphaFoldDB" id="A0A1S7TYB9"/>
<protein>
    <submittedName>
        <fullName evidence="1">Uncharacterized protein</fullName>
    </submittedName>
</protein>